<evidence type="ECO:0000256" key="3">
    <source>
        <dbReference type="ARBA" id="ARBA00022448"/>
    </source>
</evidence>
<keyword evidence="4 11" id="KW-0812">Transmembrane</keyword>
<dbReference type="InterPro" id="IPR011332">
    <property type="entry name" value="Ribosomal_zn-bd"/>
</dbReference>
<feature type="transmembrane region" description="Helical" evidence="11">
    <location>
        <begin position="169"/>
        <end position="190"/>
    </location>
</feature>
<keyword evidence="8 11" id="KW-0472">Membrane</keyword>
<dbReference type="InterPro" id="IPR004840">
    <property type="entry name" value="Amino_acid_permease_CS"/>
</dbReference>
<keyword evidence="5" id="KW-0029">Amino-acid transport</keyword>
<keyword evidence="14" id="KW-1185">Reference proteome</keyword>
<dbReference type="OrthoDB" id="3900342at2759"/>
<feature type="transmembrane region" description="Helical" evidence="11">
    <location>
        <begin position="380"/>
        <end position="401"/>
    </location>
</feature>
<evidence type="ECO:0000313" key="13">
    <source>
        <dbReference type="EMBL" id="KAG2221568.1"/>
    </source>
</evidence>
<dbReference type="GO" id="GO:0003735">
    <property type="term" value="F:structural constituent of ribosome"/>
    <property type="evidence" value="ECO:0007669"/>
    <property type="project" value="InterPro"/>
</dbReference>
<feature type="transmembrane region" description="Helical" evidence="11">
    <location>
        <begin position="141"/>
        <end position="162"/>
    </location>
</feature>
<name>A0A8H7S3Q6_9FUNG</name>
<feature type="transmembrane region" description="Helical" evidence="11">
    <location>
        <begin position="91"/>
        <end position="114"/>
    </location>
</feature>
<feature type="transmembrane region" description="Helical" evidence="11">
    <location>
        <begin position="233"/>
        <end position="253"/>
    </location>
</feature>
<protein>
    <recommendedName>
        <fullName evidence="12">Amino acid permease/ SLC12A domain-containing protein</fullName>
    </recommendedName>
</protein>
<feature type="transmembrane region" description="Helical" evidence="11">
    <location>
        <begin position="196"/>
        <end position="221"/>
    </location>
</feature>
<keyword evidence="3" id="KW-0813">Transport</keyword>
<evidence type="ECO:0000313" key="14">
    <source>
        <dbReference type="Proteomes" id="UP000646827"/>
    </source>
</evidence>
<dbReference type="Gene3D" id="3.10.450.80">
    <property type="match status" value="1"/>
</dbReference>
<dbReference type="FunFam" id="1.20.1740.10:FF:000001">
    <property type="entry name" value="Amino acid permease"/>
    <property type="match status" value="1"/>
</dbReference>
<evidence type="ECO:0000256" key="7">
    <source>
        <dbReference type="ARBA" id="ARBA00022989"/>
    </source>
</evidence>
<gene>
    <name evidence="13" type="ORF">INT45_002582</name>
</gene>
<dbReference type="PROSITE" id="PS01172">
    <property type="entry name" value="RIBOSOMAL_L44E"/>
    <property type="match status" value="1"/>
</dbReference>
<evidence type="ECO:0000256" key="4">
    <source>
        <dbReference type="ARBA" id="ARBA00022692"/>
    </source>
</evidence>
<dbReference type="GO" id="GO:0006412">
    <property type="term" value="P:translation"/>
    <property type="evidence" value="ECO:0007669"/>
    <property type="project" value="InterPro"/>
</dbReference>
<feature type="transmembrane region" description="Helical" evidence="11">
    <location>
        <begin position="449"/>
        <end position="471"/>
    </location>
</feature>
<reference evidence="13 14" key="1">
    <citation type="submission" date="2020-12" db="EMBL/GenBank/DDBJ databases">
        <title>Metabolic potential, ecology and presence of endohyphal bacteria is reflected in genomic diversity of Mucoromycotina.</title>
        <authorList>
            <person name="Muszewska A."/>
            <person name="Okrasinska A."/>
            <person name="Steczkiewicz K."/>
            <person name="Drgas O."/>
            <person name="Orlowska M."/>
            <person name="Perlinska-Lenart U."/>
            <person name="Aleksandrzak-Piekarczyk T."/>
            <person name="Szatraj K."/>
            <person name="Zielenkiewicz U."/>
            <person name="Pilsyk S."/>
            <person name="Malc E."/>
            <person name="Mieczkowski P."/>
            <person name="Kruszewska J.S."/>
            <person name="Biernat P."/>
            <person name="Pawlowska J."/>
        </authorList>
    </citation>
    <scope>NUCLEOTIDE SEQUENCE [LARGE SCALE GENOMIC DNA]</scope>
    <source>
        <strain evidence="13 14">CBS 142.35</strain>
    </source>
</reference>
<dbReference type="Gene3D" id="1.20.1740.10">
    <property type="entry name" value="Amino acid/polyamine transporter I"/>
    <property type="match status" value="1"/>
</dbReference>
<dbReference type="GO" id="GO:0015171">
    <property type="term" value="F:amino acid transmembrane transporter activity"/>
    <property type="evidence" value="ECO:0007669"/>
    <property type="project" value="TreeGrafter"/>
</dbReference>
<feature type="transmembrane region" description="Helical" evidence="11">
    <location>
        <begin position="407"/>
        <end position="428"/>
    </location>
</feature>
<keyword evidence="7 11" id="KW-1133">Transmembrane helix</keyword>
<dbReference type="InterPro" id="IPR050524">
    <property type="entry name" value="APC_YAT"/>
</dbReference>
<evidence type="ECO:0000256" key="1">
    <source>
        <dbReference type="ARBA" id="ARBA00004141"/>
    </source>
</evidence>
<dbReference type="AlphaFoldDB" id="A0A8H7S3Q6"/>
<dbReference type="GO" id="GO:0005840">
    <property type="term" value="C:ribosome"/>
    <property type="evidence" value="ECO:0007669"/>
    <property type="project" value="UniProtKB-KW"/>
</dbReference>
<comment type="similarity">
    <text evidence="2 10">Belongs to the eukaryotic ribosomal protein eL42 family.</text>
</comment>
<dbReference type="Pfam" id="PF00935">
    <property type="entry name" value="Ribosomal_L44"/>
    <property type="match status" value="1"/>
</dbReference>
<organism evidence="13 14">
    <name type="scientific">Circinella minor</name>
    <dbReference type="NCBI Taxonomy" id="1195481"/>
    <lineage>
        <taxon>Eukaryota</taxon>
        <taxon>Fungi</taxon>
        <taxon>Fungi incertae sedis</taxon>
        <taxon>Mucoromycota</taxon>
        <taxon>Mucoromycotina</taxon>
        <taxon>Mucoromycetes</taxon>
        <taxon>Mucorales</taxon>
        <taxon>Lichtheimiaceae</taxon>
        <taxon>Circinella</taxon>
    </lineage>
</organism>
<dbReference type="InterPro" id="IPR004841">
    <property type="entry name" value="AA-permease/SLC12A_dom"/>
</dbReference>
<evidence type="ECO:0000256" key="10">
    <source>
        <dbReference type="RuleBase" id="RU000666"/>
    </source>
</evidence>
<dbReference type="SUPFAM" id="SSF57829">
    <property type="entry name" value="Zn-binding ribosomal proteins"/>
    <property type="match status" value="1"/>
</dbReference>
<evidence type="ECO:0000256" key="8">
    <source>
        <dbReference type="ARBA" id="ARBA00023136"/>
    </source>
</evidence>
<dbReference type="FunFam" id="3.10.450.80:FF:000001">
    <property type="entry name" value="60S ribosomal protein L44"/>
    <property type="match status" value="1"/>
</dbReference>
<dbReference type="GO" id="GO:0016020">
    <property type="term" value="C:membrane"/>
    <property type="evidence" value="ECO:0007669"/>
    <property type="project" value="UniProtKB-SubCell"/>
</dbReference>
<keyword evidence="6 10" id="KW-0689">Ribosomal protein</keyword>
<sequence>MSEKITHLEEGTKASYYNEAGAHGSEKHEEELYDPTCMSQHSVDRDSTLQGTKRGLSARHIQMISLGGCIGTGLFLTSGQNIANGGPAGALIGYCVVGIMVYCVMTCLGEMATFMPVSGSFNHYATRFIDPALGFALGWNYWFSAVLIATELSAAATIINWWKPVMPDAAWSAIFLVLIVSINLVGVRLYGELEYWFALVKILIVIVFIIVAICVSAGLGGEVIGFKYWTDPGAFVGGGVGTVSVLLTAGFSFQGTEIVGITAGEAKNPTKTVPRAIRNTFWRILFFYIVTIFLLGLTLPSNNPKLLNTDDSAGTASFTLVFEKGGIDAGAHVINAIILTSVLSAANSGLYTCSRTLLGLGHDGNAPSFLSRTNRYGSPYWAVLFSSVIGFACVFVSIYSASTAFNWFLSITSVTGFISWWGIAFVQIRFRRGYVKQGRSLDDLPYRAFLYPISPIFACVLCILIILGQGYGAFTPEWDTELFFTNYVGIAPAIICYVAYKLIRRTRIVPLDEIDFDTGRVTRMDIEQDAEEDGAGKRDPTRFYWTTVCFPDTASSFASKMVNIPKTRNTYCKGAKCRKHTPHKVTQYKTGKASLAAQGKRRYDRKQSGYGGQTKPVFHKKAKTTKKIVLRLECTACKYKMQLPIKRCKHFELGGDKKTKGAALVF</sequence>
<dbReference type="PANTHER" id="PTHR43341:SF1">
    <property type="entry name" value="GENERAL AMINO-ACID PERMEASE GAP1"/>
    <property type="match status" value="1"/>
</dbReference>
<feature type="transmembrane region" description="Helical" evidence="11">
    <location>
        <begin position="281"/>
        <end position="299"/>
    </location>
</feature>
<dbReference type="EMBL" id="JAEPRB010000105">
    <property type="protein sequence ID" value="KAG2221568.1"/>
    <property type="molecule type" value="Genomic_DNA"/>
</dbReference>
<dbReference type="PANTHER" id="PTHR43341">
    <property type="entry name" value="AMINO ACID PERMEASE"/>
    <property type="match status" value="1"/>
</dbReference>
<dbReference type="Pfam" id="PF00324">
    <property type="entry name" value="AA_permease"/>
    <property type="match status" value="1"/>
</dbReference>
<dbReference type="PROSITE" id="PS00218">
    <property type="entry name" value="AMINO_ACID_PERMEASE_1"/>
    <property type="match status" value="1"/>
</dbReference>
<feature type="transmembrane region" description="Helical" evidence="11">
    <location>
        <begin position="61"/>
        <end position="79"/>
    </location>
</feature>
<evidence type="ECO:0000256" key="2">
    <source>
        <dbReference type="ARBA" id="ARBA00009364"/>
    </source>
</evidence>
<feature type="domain" description="Amino acid permease/ SLC12A" evidence="12">
    <location>
        <begin position="60"/>
        <end position="508"/>
    </location>
</feature>
<dbReference type="InterPro" id="IPR000552">
    <property type="entry name" value="Ribosomal_eL44"/>
</dbReference>
<proteinExistence type="inferred from homology"/>
<keyword evidence="9 10" id="KW-0687">Ribonucleoprotein</keyword>
<evidence type="ECO:0000259" key="12">
    <source>
        <dbReference type="Pfam" id="PF00324"/>
    </source>
</evidence>
<comment type="caution">
    <text evidence="13">The sequence shown here is derived from an EMBL/GenBank/DDBJ whole genome shotgun (WGS) entry which is preliminary data.</text>
</comment>
<feature type="transmembrane region" description="Helical" evidence="11">
    <location>
        <begin position="483"/>
        <end position="500"/>
    </location>
</feature>
<evidence type="ECO:0000256" key="9">
    <source>
        <dbReference type="ARBA" id="ARBA00023274"/>
    </source>
</evidence>
<dbReference type="InterPro" id="IPR053708">
    <property type="entry name" value="Ribosomal_LSU_eL42"/>
</dbReference>
<evidence type="ECO:0000256" key="5">
    <source>
        <dbReference type="ARBA" id="ARBA00022970"/>
    </source>
</evidence>
<dbReference type="Proteomes" id="UP000646827">
    <property type="component" value="Unassembled WGS sequence"/>
</dbReference>
<accession>A0A8H7S3Q6</accession>
<dbReference type="GO" id="GO:1990904">
    <property type="term" value="C:ribonucleoprotein complex"/>
    <property type="evidence" value="ECO:0007669"/>
    <property type="project" value="UniProtKB-KW"/>
</dbReference>
<evidence type="ECO:0000256" key="11">
    <source>
        <dbReference type="SAM" id="Phobius"/>
    </source>
</evidence>
<evidence type="ECO:0000256" key="6">
    <source>
        <dbReference type="ARBA" id="ARBA00022980"/>
    </source>
</evidence>
<comment type="subcellular location">
    <subcellularLocation>
        <location evidence="1">Membrane</location>
        <topology evidence="1">Multi-pass membrane protein</topology>
    </subcellularLocation>
</comment>